<reference evidence="1 2" key="2">
    <citation type="journal article" date="2022" name="Mol. Ecol. Resour.">
        <title>The genomes of chicory, endive, great burdock and yacon provide insights into Asteraceae paleo-polyploidization history and plant inulin production.</title>
        <authorList>
            <person name="Fan W."/>
            <person name="Wang S."/>
            <person name="Wang H."/>
            <person name="Wang A."/>
            <person name="Jiang F."/>
            <person name="Liu H."/>
            <person name="Zhao H."/>
            <person name="Xu D."/>
            <person name="Zhang Y."/>
        </authorList>
    </citation>
    <scope>NUCLEOTIDE SEQUENCE [LARGE SCALE GENOMIC DNA]</scope>
    <source>
        <strain evidence="2">cv. Punajuju</strain>
        <tissue evidence="1">Leaves</tissue>
    </source>
</reference>
<evidence type="ECO:0000313" key="1">
    <source>
        <dbReference type="EMBL" id="KAI3698785.1"/>
    </source>
</evidence>
<comment type="caution">
    <text evidence="1">The sequence shown here is derived from an EMBL/GenBank/DDBJ whole genome shotgun (WGS) entry which is preliminary data.</text>
</comment>
<reference evidence="2" key="1">
    <citation type="journal article" date="2022" name="Mol. Ecol. Resour.">
        <title>The genomes of chicory, endive, great burdock and yacon provide insights into Asteraceae palaeo-polyploidization history and plant inulin production.</title>
        <authorList>
            <person name="Fan W."/>
            <person name="Wang S."/>
            <person name="Wang H."/>
            <person name="Wang A."/>
            <person name="Jiang F."/>
            <person name="Liu H."/>
            <person name="Zhao H."/>
            <person name="Xu D."/>
            <person name="Zhang Y."/>
        </authorList>
    </citation>
    <scope>NUCLEOTIDE SEQUENCE [LARGE SCALE GENOMIC DNA]</scope>
    <source>
        <strain evidence="2">cv. Punajuju</strain>
    </source>
</reference>
<protein>
    <submittedName>
        <fullName evidence="1">Uncharacterized protein</fullName>
    </submittedName>
</protein>
<dbReference type="Proteomes" id="UP001055811">
    <property type="component" value="Linkage Group LG08"/>
</dbReference>
<sequence>MVRSLSRPKILTTFPDISLLTKIQTLNLQPVPNHDLNNRSDNCYGDFNSESFYTSLLDRSTCRRHLNQLYSRIIVTGFQYNGFIVTKFIHISSNLGEISFARKLFDEFPEPYVFLWNAIIRGYSKQNMFNEAITLYTQMQNVGIGPDCFTLPHVLKACGGAAVFEVGRAVHGQIFRRGFESDVFVQNGVVALYAKCGRIDNARTVFEGLGDRTIVSWTSIISAYAQNGQPIEALRIFKTMRSYGLQPDWITLEETRSYASFSIDNTYLRYQSLSVNGHHFLIAQGFDSIWVLRLCDVDE</sequence>
<evidence type="ECO:0000313" key="2">
    <source>
        <dbReference type="Proteomes" id="UP001055811"/>
    </source>
</evidence>
<gene>
    <name evidence="1" type="ORF">L2E82_42608</name>
</gene>
<name>A0ACB8ZRP1_CICIN</name>
<accession>A0ACB8ZRP1</accession>
<organism evidence="1 2">
    <name type="scientific">Cichorium intybus</name>
    <name type="common">Chicory</name>
    <dbReference type="NCBI Taxonomy" id="13427"/>
    <lineage>
        <taxon>Eukaryota</taxon>
        <taxon>Viridiplantae</taxon>
        <taxon>Streptophyta</taxon>
        <taxon>Embryophyta</taxon>
        <taxon>Tracheophyta</taxon>
        <taxon>Spermatophyta</taxon>
        <taxon>Magnoliopsida</taxon>
        <taxon>eudicotyledons</taxon>
        <taxon>Gunneridae</taxon>
        <taxon>Pentapetalae</taxon>
        <taxon>asterids</taxon>
        <taxon>campanulids</taxon>
        <taxon>Asterales</taxon>
        <taxon>Asteraceae</taxon>
        <taxon>Cichorioideae</taxon>
        <taxon>Cichorieae</taxon>
        <taxon>Cichoriinae</taxon>
        <taxon>Cichorium</taxon>
    </lineage>
</organism>
<proteinExistence type="predicted"/>
<dbReference type="EMBL" id="CM042016">
    <property type="protein sequence ID" value="KAI3698785.1"/>
    <property type="molecule type" value="Genomic_DNA"/>
</dbReference>
<keyword evidence="2" id="KW-1185">Reference proteome</keyword>